<evidence type="ECO:0000256" key="1">
    <source>
        <dbReference type="ARBA" id="ARBA00001968"/>
    </source>
</evidence>
<evidence type="ECO:0000259" key="3">
    <source>
        <dbReference type="Pfam" id="PF13359"/>
    </source>
</evidence>
<dbReference type="InterPro" id="IPR027806">
    <property type="entry name" value="HARBI1_dom"/>
</dbReference>
<organism evidence="4 5">
    <name type="scientific">Haemaphysalis longicornis</name>
    <name type="common">Bush tick</name>
    <dbReference type="NCBI Taxonomy" id="44386"/>
    <lineage>
        <taxon>Eukaryota</taxon>
        <taxon>Metazoa</taxon>
        <taxon>Ecdysozoa</taxon>
        <taxon>Arthropoda</taxon>
        <taxon>Chelicerata</taxon>
        <taxon>Arachnida</taxon>
        <taxon>Acari</taxon>
        <taxon>Parasitiformes</taxon>
        <taxon>Ixodida</taxon>
        <taxon>Ixodoidea</taxon>
        <taxon>Ixodidae</taxon>
        <taxon>Haemaphysalinae</taxon>
        <taxon>Haemaphysalis</taxon>
    </lineage>
</organism>
<name>A0A9J6FFV4_HAELO</name>
<keyword evidence="2" id="KW-0479">Metal-binding</keyword>
<dbReference type="PANTHER" id="PTHR23080">
    <property type="entry name" value="THAP DOMAIN PROTEIN"/>
    <property type="match status" value="1"/>
</dbReference>
<evidence type="ECO:0000313" key="4">
    <source>
        <dbReference type="EMBL" id="KAH9361583.1"/>
    </source>
</evidence>
<sequence>MYGGSTSDRAIVQQSAVLDLLEPGGGVMVDKGFKVDDLLPQGVAIHIPPFRVPCEAQMSARDVEATQNVASARVTMERVYSQNKGVPHL</sequence>
<comment type="caution">
    <text evidence="4">The sequence shown here is derived from an EMBL/GenBank/DDBJ whole genome shotgun (WGS) entry which is preliminary data.</text>
</comment>
<proteinExistence type="predicted"/>
<reference evidence="4 5" key="1">
    <citation type="journal article" date="2020" name="Cell">
        <title>Large-Scale Comparative Analyses of Tick Genomes Elucidate Their Genetic Diversity and Vector Capacities.</title>
        <authorList>
            <consortium name="Tick Genome and Microbiome Consortium (TIGMIC)"/>
            <person name="Jia N."/>
            <person name="Wang J."/>
            <person name="Shi W."/>
            <person name="Du L."/>
            <person name="Sun Y."/>
            <person name="Zhan W."/>
            <person name="Jiang J.F."/>
            <person name="Wang Q."/>
            <person name="Zhang B."/>
            <person name="Ji P."/>
            <person name="Bell-Sakyi L."/>
            <person name="Cui X.M."/>
            <person name="Yuan T.T."/>
            <person name="Jiang B.G."/>
            <person name="Yang W.F."/>
            <person name="Lam T.T."/>
            <person name="Chang Q.C."/>
            <person name="Ding S.J."/>
            <person name="Wang X.J."/>
            <person name="Zhu J.G."/>
            <person name="Ruan X.D."/>
            <person name="Zhao L."/>
            <person name="Wei J.T."/>
            <person name="Ye R.Z."/>
            <person name="Que T.C."/>
            <person name="Du C.H."/>
            <person name="Zhou Y.H."/>
            <person name="Cheng J.X."/>
            <person name="Dai P.F."/>
            <person name="Guo W.B."/>
            <person name="Han X.H."/>
            <person name="Huang E.J."/>
            <person name="Li L.F."/>
            <person name="Wei W."/>
            <person name="Gao Y.C."/>
            <person name="Liu J.Z."/>
            <person name="Shao H.Z."/>
            <person name="Wang X."/>
            <person name="Wang C.C."/>
            <person name="Yang T.C."/>
            <person name="Huo Q.B."/>
            <person name="Li W."/>
            <person name="Chen H.Y."/>
            <person name="Chen S.E."/>
            <person name="Zhou L.G."/>
            <person name="Ni X.B."/>
            <person name="Tian J.H."/>
            <person name="Sheng Y."/>
            <person name="Liu T."/>
            <person name="Pan Y.S."/>
            <person name="Xia L.Y."/>
            <person name="Li J."/>
            <person name="Zhao F."/>
            <person name="Cao W.C."/>
        </authorList>
    </citation>
    <scope>NUCLEOTIDE SEQUENCE [LARGE SCALE GENOMIC DNA]</scope>
    <source>
        <strain evidence="4">HaeL-2018</strain>
    </source>
</reference>
<dbReference type="GO" id="GO:0046872">
    <property type="term" value="F:metal ion binding"/>
    <property type="evidence" value="ECO:0007669"/>
    <property type="project" value="UniProtKB-KW"/>
</dbReference>
<feature type="domain" description="DDE Tnp4" evidence="3">
    <location>
        <begin position="2"/>
        <end position="84"/>
    </location>
</feature>
<protein>
    <recommendedName>
        <fullName evidence="3">DDE Tnp4 domain-containing protein</fullName>
    </recommendedName>
</protein>
<dbReference type="Pfam" id="PF13359">
    <property type="entry name" value="DDE_Tnp_4"/>
    <property type="match status" value="1"/>
</dbReference>
<evidence type="ECO:0000313" key="5">
    <source>
        <dbReference type="Proteomes" id="UP000821853"/>
    </source>
</evidence>
<dbReference type="Proteomes" id="UP000821853">
    <property type="component" value="Chromosome 1"/>
</dbReference>
<keyword evidence="5" id="KW-1185">Reference proteome</keyword>
<dbReference type="AlphaFoldDB" id="A0A9J6FFV4"/>
<gene>
    <name evidence="4" type="ORF">HPB48_001460</name>
</gene>
<dbReference type="OrthoDB" id="6504129at2759"/>
<dbReference type="VEuPathDB" id="VectorBase:HLOH_052888"/>
<evidence type="ECO:0000256" key="2">
    <source>
        <dbReference type="ARBA" id="ARBA00022723"/>
    </source>
</evidence>
<comment type="cofactor">
    <cofactor evidence="1">
        <name>a divalent metal cation</name>
        <dbReference type="ChEBI" id="CHEBI:60240"/>
    </cofactor>
</comment>
<dbReference type="EMBL" id="JABSTR010000001">
    <property type="protein sequence ID" value="KAH9361583.1"/>
    <property type="molecule type" value="Genomic_DNA"/>
</dbReference>
<accession>A0A9J6FFV4</accession>